<dbReference type="AlphaFoldDB" id="A0A1C6S072"/>
<keyword evidence="11" id="KW-1185">Reference proteome</keyword>
<evidence type="ECO:0000256" key="8">
    <source>
        <dbReference type="ARBA" id="ARBA00047624"/>
    </source>
</evidence>
<gene>
    <name evidence="10" type="ORF">GA0074692_1477</name>
</gene>
<dbReference type="PROSITE" id="PS00211">
    <property type="entry name" value="ABC_TRANSPORTER_1"/>
    <property type="match status" value="1"/>
</dbReference>
<evidence type="ECO:0000256" key="3">
    <source>
        <dbReference type="ARBA" id="ARBA00022475"/>
    </source>
</evidence>
<dbReference type="GO" id="GO:0015426">
    <property type="term" value="F:ATPase-coupled polar amino acid-transporter activity"/>
    <property type="evidence" value="ECO:0007669"/>
    <property type="project" value="UniProtKB-EC"/>
</dbReference>
<dbReference type="PROSITE" id="PS50893">
    <property type="entry name" value="ABC_TRANSPORTER_2"/>
    <property type="match status" value="1"/>
</dbReference>
<dbReference type="PIRSF" id="PIRSF039085">
    <property type="entry name" value="ABC_ATPase_HisP"/>
    <property type="match status" value="1"/>
</dbReference>
<dbReference type="GO" id="GO:0016887">
    <property type="term" value="F:ATP hydrolysis activity"/>
    <property type="evidence" value="ECO:0007669"/>
    <property type="project" value="InterPro"/>
</dbReference>
<dbReference type="CDD" id="cd03262">
    <property type="entry name" value="ABC_HisP_GlnQ"/>
    <property type="match status" value="1"/>
</dbReference>
<dbReference type="PANTHER" id="PTHR43166">
    <property type="entry name" value="AMINO ACID IMPORT ATP-BINDING PROTEIN"/>
    <property type="match status" value="1"/>
</dbReference>
<evidence type="ECO:0000259" key="9">
    <source>
        <dbReference type="PROSITE" id="PS50893"/>
    </source>
</evidence>
<dbReference type="EC" id="7.4.2.1" evidence="7"/>
<evidence type="ECO:0000313" key="10">
    <source>
        <dbReference type="EMBL" id="SCL22888.1"/>
    </source>
</evidence>
<evidence type="ECO:0000256" key="5">
    <source>
        <dbReference type="ARBA" id="ARBA00022840"/>
    </source>
</evidence>
<dbReference type="InterPro" id="IPR027417">
    <property type="entry name" value="P-loop_NTPase"/>
</dbReference>
<name>A0A1C6S072_9ACTN</name>
<keyword evidence="6" id="KW-0472">Membrane</keyword>
<organism evidence="10 11">
    <name type="scientific">Micromonospora pallida</name>
    <dbReference type="NCBI Taxonomy" id="145854"/>
    <lineage>
        <taxon>Bacteria</taxon>
        <taxon>Bacillati</taxon>
        <taxon>Actinomycetota</taxon>
        <taxon>Actinomycetes</taxon>
        <taxon>Micromonosporales</taxon>
        <taxon>Micromonosporaceae</taxon>
        <taxon>Micromonospora</taxon>
    </lineage>
</organism>
<dbReference type="InterPro" id="IPR003439">
    <property type="entry name" value="ABC_transporter-like_ATP-bd"/>
</dbReference>
<dbReference type="InterPro" id="IPR030679">
    <property type="entry name" value="ABC_ATPase_HisP-typ"/>
</dbReference>
<comment type="catalytic activity">
    <reaction evidence="8">
        <text>a polar amino acid(out) + ATP + H2O = a polar amino acid(in) + ADP + phosphate + H(+)</text>
        <dbReference type="Rhea" id="RHEA:14673"/>
        <dbReference type="ChEBI" id="CHEBI:15377"/>
        <dbReference type="ChEBI" id="CHEBI:15378"/>
        <dbReference type="ChEBI" id="CHEBI:30616"/>
        <dbReference type="ChEBI" id="CHEBI:43474"/>
        <dbReference type="ChEBI" id="CHEBI:62031"/>
        <dbReference type="ChEBI" id="CHEBI:456216"/>
        <dbReference type="EC" id="7.4.2.1"/>
    </reaction>
    <physiologicalReaction direction="left-to-right" evidence="8">
        <dbReference type="Rhea" id="RHEA:14674"/>
    </physiologicalReaction>
</comment>
<dbReference type="Gene3D" id="3.40.50.300">
    <property type="entry name" value="P-loop containing nucleotide triphosphate hydrolases"/>
    <property type="match status" value="1"/>
</dbReference>
<keyword evidence="5 10" id="KW-0067">ATP-binding</keyword>
<dbReference type="GO" id="GO:0005524">
    <property type="term" value="F:ATP binding"/>
    <property type="evidence" value="ECO:0007669"/>
    <property type="project" value="UniProtKB-KW"/>
</dbReference>
<keyword evidence="2" id="KW-0813">Transport</keyword>
<dbReference type="Proteomes" id="UP000198959">
    <property type="component" value="Unassembled WGS sequence"/>
</dbReference>
<evidence type="ECO:0000256" key="7">
    <source>
        <dbReference type="ARBA" id="ARBA00038850"/>
    </source>
</evidence>
<dbReference type="SMART" id="SM00382">
    <property type="entry name" value="AAA"/>
    <property type="match status" value="1"/>
</dbReference>
<dbReference type="FunFam" id="3.40.50.300:FF:000020">
    <property type="entry name" value="Amino acid ABC transporter ATP-binding component"/>
    <property type="match status" value="1"/>
</dbReference>
<reference evidence="11" key="1">
    <citation type="submission" date="2016-06" db="EMBL/GenBank/DDBJ databases">
        <authorList>
            <person name="Varghese N."/>
            <person name="Submissions Spin"/>
        </authorList>
    </citation>
    <scope>NUCLEOTIDE SEQUENCE [LARGE SCALE GENOMIC DNA]</scope>
    <source>
        <strain evidence="11">DSM 43817</strain>
    </source>
</reference>
<accession>A0A1C6S072</accession>
<dbReference type="InterPro" id="IPR003593">
    <property type="entry name" value="AAA+_ATPase"/>
</dbReference>
<evidence type="ECO:0000313" key="11">
    <source>
        <dbReference type="Proteomes" id="UP000198959"/>
    </source>
</evidence>
<evidence type="ECO:0000256" key="2">
    <source>
        <dbReference type="ARBA" id="ARBA00022448"/>
    </source>
</evidence>
<dbReference type="Pfam" id="PF00005">
    <property type="entry name" value="ABC_tran"/>
    <property type="match status" value="1"/>
</dbReference>
<dbReference type="EMBL" id="FMHW01000002">
    <property type="protein sequence ID" value="SCL22888.1"/>
    <property type="molecule type" value="Genomic_DNA"/>
</dbReference>
<sequence>MTQRPMVRVVDLHKSYGGNRVLRGVDLDVARGEVLCLIGASGSGKSTLLRCVNHLEAPDAGFVEVDGELVGYRGHGRQLRALPERRIRHQRAQIGMVFQSFNLFPNLTALDNVVEAPVAVRGLSHRQATAEARDLLAQVGLAGREDSYPRQLSGGQQQRVAIARALAMRPKVMLFDEPTSALDPELVAEVLEAIQRLAQQGMTMLIVTHELGFARAVADRVAFVDDGRIVELGPARSVLDAPRHDRTRSFLSRLARSAADGEELR</sequence>
<proteinExistence type="predicted"/>
<dbReference type="PANTHER" id="PTHR43166:SF35">
    <property type="entry name" value="L-CYSTINE IMPORT ATP-BINDING PROTEIN TCYN"/>
    <property type="match status" value="1"/>
</dbReference>
<dbReference type="STRING" id="145854.GA0074692_1477"/>
<dbReference type="InterPro" id="IPR017871">
    <property type="entry name" value="ABC_transporter-like_CS"/>
</dbReference>
<keyword evidence="4" id="KW-0547">Nucleotide-binding</keyword>
<evidence type="ECO:0000256" key="6">
    <source>
        <dbReference type="ARBA" id="ARBA00023136"/>
    </source>
</evidence>
<keyword evidence="3" id="KW-1003">Cell membrane</keyword>
<evidence type="ECO:0000256" key="1">
    <source>
        <dbReference type="ARBA" id="ARBA00004202"/>
    </source>
</evidence>
<protein>
    <recommendedName>
        <fullName evidence="7">ABC-type polar-amino-acid transporter</fullName>
        <ecNumber evidence="7">7.4.2.1</ecNumber>
    </recommendedName>
</protein>
<dbReference type="SUPFAM" id="SSF52540">
    <property type="entry name" value="P-loop containing nucleoside triphosphate hydrolases"/>
    <property type="match status" value="1"/>
</dbReference>
<dbReference type="InterPro" id="IPR050086">
    <property type="entry name" value="MetN_ABC_transporter-like"/>
</dbReference>
<dbReference type="RefSeq" id="WP_425413326.1">
    <property type="nucleotide sequence ID" value="NZ_FMHW01000002.1"/>
</dbReference>
<comment type="subcellular location">
    <subcellularLocation>
        <location evidence="1">Cell membrane</location>
        <topology evidence="1">Peripheral membrane protein</topology>
    </subcellularLocation>
</comment>
<dbReference type="GO" id="GO:0005886">
    <property type="term" value="C:plasma membrane"/>
    <property type="evidence" value="ECO:0007669"/>
    <property type="project" value="UniProtKB-SubCell"/>
</dbReference>
<feature type="domain" description="ABC transporter" evidence="9">
    <location>
        <begin position="7"/>
        <end position="251"/>
    </location>
</feature>
<evidence type="ECO:0000256" key="4">
    <source>
        <dbReference type="ARBA" id="ARBA00022741"/>
    </source>
</evidence>